<dbReference type="Pfam" id="PF02538">
    <property type="entry name" value="Hydantoinase_B"/>
    <property type="match status" value="1"/>
</dbReference>
<sequence length="540" mass="57730">MNAETNVTPQVDPFMVEVIRNGLSSIAEEMSLTVMRSARSPVLREAGDLSSNLADADGAQIAQGQDIPMHMGVMSFTVPEFLKLVPKEKLQPGDVWMLNLPSIGGNHLPDVKCIRPVFEGGRIRAFAISLAHWGDIGGGAPGSYFAAATDCWQEGLRIPPLRVVAGDVLDEEKLALVLANVRTPEDCRGDVLAQISATRTAERKLQEMFRRWGADFVEAAFAALHDGAERQMRAAIRELPNGVYEGEDAMDGPDGTTPGAMIRVRLEVKDEEIVFDYTASDDQVAEPINTTRYITAASAYYVVKAVCGPDIQPSGGCYRPVQVLTRPGSICDARDDKPVVGGNHETCQRIADAALKALEHCVPERLTAGGPTTAGLAIFGAQRSDGTWVSLYETHGGGEGGRAHRSGADVIRVHMANVMNTSAEVIETEYPIDVVFQKLRQGSGGAGRFPGGLGQERAYRMRVDDVSLTTMFDRRDVPPYGLQGGEPGAPFAMVLQRAGEPSETALPGRANLRINAGDVVTVRASGGGGYGAPETEGDKG</sequence>
<proteinExistence type="predicted"/>
<dbReference type="EMBL" id="AAMO01000008">
    <property type="protein sequence ID" value="EAQ02178.1"/>
    <property type="molecule type" value="Genomic_DNA"/>
</dbReference>
<dbReference type="GO" id="GO:0017168">
    <property type="term" value="F:5-oxoprolinase (ATP-hydrolyzing) activity"/>
    <property type="evidence" value="ECO:0007669"/>
    <property type="project" value="TreeGrafter"/>
</dbReference>
<dbReference type="InterPro" id="IPR045079">
    <property type="entry name" value="Oxoprolinase-like"/>
</dbReference>
<evidence type="ECO:0000313" key="3">
    <source>
        <dbReference type="Proteomes" id="UP000004318"/>
    </source>
</evidence>
<dbReference type="HOGENOM" id="CLU_020413_1_0_5"/>
<dbReference type="AlphaFoldDB" id="A3U087"/>
<evidence type="ECO:0000259" key="1">
    <source>
        <dbReference type="Pfam" id="PF02538"/>
    </source>
</evidence>
<organism evidence="2 3">
    <name type="scientific">Pseudooceanicola batsensis (strain ATCC BAA-863 / DSM 15984 / KCTC 12145 / HTCC2597)</name>
    <name type="common">Oceanicola batsensis</name>
    <dbReference type="NCBI Taxonomy" id="252305"/>
    <lineage>
        <taxon>Bacteria</taxon>
        <taxon>Pseudomonadati</taxon>
        <taxon>Pseudomonadota</taxon>
        <taxon>Alphaproteobacteria</taxon>
        <taxon>Rhodobacterales</taxon>
        <taxon>Paracoccaceae</taxon>
        <taxon>Pseudooceanicola</taxon>
    </lineage>
</organism>
<dbReference type="GO" id="GO:0006749">
    <property type="term" value="P:glutathione metabolic process"/>
    <property type="evidence" value="ECO:0007669"/>
    <property type="project" value="TreeGrafter"/>
</dbReference>
<dbReference type="PANTHER" id="PTHR11365:SF23">
    <property type="entry name" value="HYPOTHETICAL 5-OXOPROLINASE (EUROFUNG)-RELATED"/>
    <property type="match status" value="1"/>
</dbReference>
<reference evidence="2 3" key="1">
    <citation type="journal article" date="2010" name="J. Bacteriol.">
        <title>Genome sequences of Oceanicola granulosus HTCC2516(T) and Oceanicola batsensis HTCC2597(TDelta).</title>
        <authorList>
            <person name="Thrash J.C."/>
            <person name="Cho J.C."/>
            <person name="Vergin K.L."/>
            <person name="Giovannoni S.J."/>
        </authorList>
    </citation>
    <scope>NUCLEOTIDE SEQUENCE [LARGE SCALE GENOMIC DNA]</scope>
    <source>
        <strain evidence="3">ATCC BAA-863 / DSM 15984 / KCTC 12145 / HTCC2597</strain>
    </source>
</reference>
<dbReference type="GO" id="GO:0005829">
    <property type="term" value="C:cytosol"/>
    <property type="evidence" value="ECO:0007669"/>
    <property type="project" value="TreeGrafter"/>
</dbReference>
<keyword evidence="2" id="KW-0378">Hydrolase</keyword>
<dbReference type="OrthoDB" id="9761586at2"/>
<dbReference type="PANTHER" id="PTHR11365">
    <property type="entry name" value="5-OXOPROLINASE RELATED"/>
    <property type="match status" value="1"/>
</dbReference>
<name>A3U087_PSEBH</name>
<gene>
    <name evidence="2" type="ORF">OB2597_18886</name>
</gene>
<protein>
    <submittedName>
        <fullName evidence="2">Probable N-methylhydantoinase B</fullName>
        <ecNumber evidence="2">3.5.2.14</ecNumber>
    </submittedName>
</protein>
<dbReference type="GO" id="GO:0047423">
    <property type="term" value="F:N-methylhydantoinase (ATP-hydrolyzing) activity"/>
    <property type="evidence" value="ECO:0007669"/>
    <property type="project" value="UniProtKB-EC"/>
</dbReference>
<evidence type="ECO:0000313" key="2">
    <source>
        <dbReference type="EMBL" id="EAQ02178.1"/>
    </source>
</evidence>
<accession>A3U087</accession>
<dbReference type="EC" id="3.5.2.14" evidence="2"/>
<comment type="caution">
    <text evidence="2">The sequence shown here is derived from an EMBL/GenBank/DDBJ whole genome shotgun (WGS) entry which is preliminary data.</text>
</comment>
<keyword evidence="3" id="KW-1185">Reference proteome</keyword>
<dbReference type="STRING" id="252305.OB2597_18886"/>
<dbReference type="Proteomes" id="UP000004318">
    <property type="component" value="Unassembled WGS sequence"/>
</dbReference>
<dbReference type="InterPro" id="IPR003692">
    <property type="entry name" value="Hydantoinase_B"/>
</dbReference>
<dbReference type="RefSeq" id="WP_009803720.1">
    <property type="nucleotide sequence ID" value="NZ_AAMO01000008.1"/>
</dbReference>
<feature type="domain" description="Hydantoinase B/oxoprolinase" evidence="1">
    <location>
        <begin position="12"/>
        <end position="533"/>
    </location>
</feature>